<dbReference type="PROSITE" id="PS51257">
    <property type="entry name" value="PROKAR_LIPOPROTEIN"/>
    <property type="match status" value="1"/>
</dbReference>
<feature type="signal peptide" evidence="1">
    <location>
        <begin position="1"/>
        <end position="25"/>
    </location>
</feature>
<sequence length="296" mass="31974">MRVLKNHFFYLVLCFVALFTSCVYEPIDGTVEGAPDTGGNTSGVFKADFSGKTWTAKETQVVISGNFIEIVAFKDNGEVFSFIIEGATEATYQANINFLGYVPAGSKYGYLALNDNNPDENTGSITITKIDTEKKTISGSFKFKGYWSDSDNPKSPLQFTNGVFTDLPYITEEETDDSFSAKVGGVNFISTDIMGSVLGVGTDDWIAIGAQDANMNFISVSLKNNLVAGTTYPITSNRLTDDVQASYEDDNGEHQAVSGSVKIISITDDRVKGTFSFVTNGTPAINVTEGSFDVAY</sequence>
<evidence type="ECO:0000313" key="3">
    <source>
        <dbReference type="Proteomes" id="UP001398556"/>
    </source>
</evidence>
<feature type="chain" id="PRO_5047103375" evidence="1">
    <location>
        <begin position="26"/>
        <end position="296"/>
    </location>
</feature>
<dbReference type="Proteomes" id="UP001398556">
    <property type="component" value="Unassembled WGS sequence"/>
</dbReference>
<gene>
    <name evidence="2" type="ORF">AAEO59_04560</name>
</gene>
<dbReference type="InterPro" id="IPR046219">
    <property type="entry name" value="DUF6252"/>
</dbReference>
<protein>
    <submittedName>
        <fullName evidence="2">DUF6252 family protein</fullName>
    </submittedName>
</protein>
<name>A0ABU9HK32_9FLAO</name>
<comment type="caution">
    <text evidence="2">The sequence shown here is derived from an EMBL/GenBank/DDBJ whole genome shotgun (WGS) entry which is preliminary data.</text>
</comment>
<keyword evidence="1" id="KW-0732">Signal</keyword>
<evidence type="ECO:0000256" key="1">
    <source>
        <dbReference type="SAM" id="SignalP"/>
    </source>
</evidence>
<accession>A0ABU9HK32</accession>
<dbReference type="Pfam" id="PF19765">
    <property type="entry name" value="DUF6252"/>
    <property type="match status" value="1"/>
</dbReference>
<proteinExistence type="predicted"/>
<evidence type="ECO:0000313" key="2">
    <source>
        <dbReference type="EMBL" id="MEL1240312.1"/>
    </source>
</evidence>
<organism evidence="2 3">
    <name type="scientific">Flavobacterium flavipallidum</name>
    <dbReference type="NCBI Taxonomy" id="3139140"/>
    <lineage>
        <taxon>Bacteria</taxon>
        <taxon>Pseudomonadati</taxon>
        <taxon>Bacteroidota</taxon>
        <taxon>Flavobacteriia</taxon>
        <taxon>Flavobacteriales</taxon>
        <taxon>Flavobacteriaceae</taxon>
        <taxon>Flavobacterium</taxon>
    </lineage>
</organism>
<dbReference type="RefSeq" id="WP_341699555.1">
    <property type="nucleotide sequence ID" value="NZ_JBBYHU010000005.1"/>
</dbReference>
<dbReference type="EMBL" id="JBBYHU010000005">
    <property type="protein sequence ID" value="MEL1240312.1"/>
    <property type="molecule type" value="Genomic_DNA"/>
</dbReference>
<reference evidence="2 3" key="1">
    <citation type="submission" date="2024-04" db="EMBL/GenBank/DDBJ databases">
        <title>Flavobacterium sp. DGU99 16S ribosomal RNA gene Genome sequencing and assembly.</title>
        <authorList>
            <person name="Park S."/>
        </authorList>
    </citation>
    <scope>NUCLEOTIDE SEQUENCE [LARGE SCALE GENOMIC DNA]</scope>
    <source>
        <strain evidence="2 3">DGU99</strain>
    </source>
</reference>
<keyword evidence="3" id="KW-1185">Reference proteome</keyword>